<comment type="caution">
    <text evidence="2">The sequence shown here is derived from an EMBL/GenBank/DDBJ whole genome shotgun (WGS) entry which is preliminary data.</text>
</comment>
<dbReference type="OrthoDB" id="8159261at2"/>
<name>A0A154L1V4_9PROT</name>
<organism evidence="2 3">
    <name type="scientific">Thalassospira lucentensis</name>
    <dbReference type="NCBI Taxonomy" id="168935"/>
    <lineage>
        <taxon>Bacteria</taxon>
        <taxon>Pseudomonadati</taxon>
        <taxon>Pseudomonadota</taxon>
        <taxon>Alphaproteobacteria</taxon>
        <taxon>Rhodospirillales</taxon>
        <taxon>Thalassospiraceae</taxon>
        <taxon>Thalassospira</taxon>
    </lineage>
</organism>
<dbReference type="Pfam" id="PF11659">
    <property type="entry name" value="DUF3261"/>
    <property type="match status" value="1"/>
</dbReference>
<evidence type="ECO:0000256" key="1">
    <source>
        <dbReference type="SAM" id="SignalP"/>
    </source>
</evidence>
<sequence>MRSVVVKTLVAGMLATGLSACETMNMPDLTMPDFSMPDVFTSAPAQTVMLDEGYEFTLPEQPWADDDAIDVTQQVTASWKNISSNETETGTFQARLFLERDHVRIVMIDDLGRRAIDIDWTTDALSVQTADWLPKTLDARRMLADIIMVYWPLDVVRDALPGNMSIRETMGERMLRMDDSGRAYARIERPIRDVWQGVANLRNERFGYAITIRSQRTGSSS</sequence>
<feature type="chain" id="PRO_5007596754" description="DUF3261 domain-containing protein" evidence="1">
    <location>
        <begin position="21"/>
        <end position="221"/>
    </location>
</feature>
<dbReference type="EMBL" id="LPVY01000025">
    <property type="protein sequence ID" value="KZB60533.1"/>
    <property type="molecule type" value="Genomic_DNA"/>
</dbReference>
<dbReference type="Proteomes" id="UP000076335">
    <property type="component" value="Unassembled WGS sequence"/>
</dbReference>
<feature type="signal peptide" evidence="1">
    <location>
        <begin position="1"/>
        <end position="20"/>
    </location>
</feature>
<protein>
    <recommendedName>
        <fullName evidence="4">DUF3261 domain-containing protein</fullName>
    </recommendedName>
</protein>
<evidence type="ECO:0000313" key="3">
    <source>
        <dbReference type="Proteomes" id="UP000076335"/>
    </source>
</evidence>
<dbReference type="InterPro" id="IPR021675">
    <property type="entry name" value="DUF3261"/>
</dbReference>
<proteinExistence type="predicted"/>
<dbReference type="AlphaFoldDB" id="A0A154L1V4"/>
<evidence type="ECO:0000313" key="2">
    <source>
        <dbReference type="EMBL" id="KZB60533.1"/>
    </source>
</evidence>
<dbReference type="RefSeq" id="WP_062953528.1">
    <property type="nucleotide sequence ID" value="NZ_LPVY01000025.1"/>
</dbReference>
<reference evidence="2 3" key="1">
    <citation type="submission" date="2015-12" db="EMBL/GenBank/DDBJ databases">
        <title>Genome sequence of Thalassospira lucentensis MCCC 1A02072.</title>
        <authorList>
            <person name="Lu L."/>
            <person name="Lai Q."/>
            <person name="Shao Z."/>
            <person name="Qian P."/>
        </authorList>
    </citation>
    <scope>NUCLEOTIDE SEQUENCE [LARGE SCALE GENOMIC DNA]</scope>
    <source>
        <strain evidence="2 3">MCCC 1A02072</strain>
    </source>
</reference>
<gene>
    <name evidence="2" type="ORF">AUP42_08245</name>
</gene>
<keyword evidence="1" id="KW-0732">Signal</keyword>
<dbReference type="PROSITE" id="PS51257">
    <property type="entry name" value="PROKAR_LIPOPROTEIN"/>
    <property type="match status" value="1"/>
</dbReference>
<accession>A0A154L1V4</accession>
<evidence type="ECO:0008006" key="4">
    <source>
        <dbReference type="Google" id="ProtNLM"/>
    </source>
</evidence>